<evidence type="ECO:0000313" key="3">
    <source>
        <dbReference type="Proteomes" id="UP000198282"/>
    </source>
</evidence>
<dbReference type="Gene3D" id="1.20.120.520">
    <property type="entry name" value="nmb1532 protein domain like"/>
    <property type="match status" value="1"/>
</dbReference>
<dbReference type="OrthoDB" id="5197650at2"/>
<proteinExistence type="predicted"/>
<dbReference type="InterPro" id="IPR012312">
    <property type="entry name" value="Hemerythrin-like"/>
</dbReference>
<keyword evidence="3" id="KW-1185">Reference proteome</keyword>
<accession>A0A239BP04</accession>
<reference evidence="2 3" key="1">
    <citation type="submission" date="2017-06" db="EMBL/GenBank/DDBJ databases">
        <authorList>
            <person name="Kim H.J."/>
            <person name="Triplett B.A."/>
        </authorList>
    </citation>
    <scope>NUCLEOTIDE SEQUENCE [LARGE SCALE GENOMIC DNA]</scope>
    <source>
        <strain evidence="2 3">CGMCC 4.2132</strain>
    </source>
</reference>
<gene>
    <name evidence="2" type="ORF">SAMN05216276_100451</name>
</gene>
<dbReference type="Proteomes" id="UP000198282">
    <property type="component" value="Unassembled WGS sequence"/>
</dbReference>
<name>A0A239BP04_9ACTN</name>
<protein>
    <submittedName>
        <fullName evidence="2">Hemerythrin HHE cation binding domain-containing protein</fullName>
    </submittedName>
</protein>
<dbReference type="AlphaFoldDB" id="A0A239BP04"/>
<dbReference type="EMBL" id="FZOD01000004">
    <property type="protein sequence ID" value="SNS09750.1"/>
    <property type="molecule type" value="Genomic_DNA"/>
</dbReference>
<evidence type="ECO:0000259" key="1">
    <source>
        <dbReference type="Pfam" id="PF01814"/>
    </source>
</evidence>
<feature type="domain" description="Hemerythrin-like" evidence="1">
    <location>
        <begin position="19"/>
        <end position="153"/>
    </location>
</feature>
<organism evidence="2 3">
    <name type="scientific">Streptosporangium subroseum</name>
    <dbReference type="NCBI Taxonomy" id="106412"/>
    <lineage>
        <taxon>Bacteria</taxon>
        <taxon>Bacillati</taxon>
        <taxon>Actinomycetota</taxon>
        <taxon>Actinomycetes</taxon>
        <taxon>Streptosporangiales</taxon>
        <taxon>Streptosporangiaceae</taxon>
        <taxon>Streptosporangium</taxon>
    </lineage>
</organism>
<dbReference type="CDD" id="cd12108">
    <property type="entry name" value="Hr-like"/>
    <property type="match status" value="1"/>
</dbReference>
<sequence>MTNQTTDGQRLHGPGLTDVRMMQVAHSNFRRELGLSPTAVRAVAGGDRRRMSIVADHATLFLSLLHHHHGIEDDLLWEALLERVPAELAPLVHVMQSQHEQVAALMDQAQAGIGAWRRTASASDGEALAAILSDLCTALFEHLRAEETHLLPIMARNITAEEWEEFTAQGMSSIPKRRLLLGFGMMLYEGDPEVIGIEVRKLPAPLRRLLPPLGRRAFRRYARRVHGTPTPPRGIGTTV</sequence>
<dbReference type="Pfam" id="PF01814">
    <property type="entry name" value="Hemerythrin"/>
    <property type="match status" value="1"/>
</dbReference>
<dbReference type="RefSeq" id="WP_143653120.1">
    <property type="nucleotide sequence ID" value="NZ_FZOD01000004.1"/>
</dbReference>
<evidence type="ECO:0000313" key="2">
    <source>
        <dbReference type="EMBL" id="SNS09750.1"/>
    </source>
</evidence>